<evidence type="ECO:0000256" key="1">
    <source>
        <dbReference type="ARBA" id="ARBA00010623"/>
    </source>
</evidence>
<sequence>PGVTIILRDFEDFDNDVVGTARSFSSSSSSSSSSPVVVISDSPPYPPLPFPEEGVRVVVLRRDLRFSPVLNDPRLFLRTRHVAIVPDRTRNPGVVGLLEKLRDTVEQSGGATRVAVAGVTEGGSPTFSLRCFHLHVDPRRWTLRYTADTGDTGGRCGAVESSRVVLLLRTRDLLSLPFPFSRPFPDAIFIQAALRGWGVQILGGGDYFPAVPLPPLNPHAAWKAQNLREKRREKLMKDLGVKLEVFEGGKERWFGCNRDTPRCFGTIQEGTPQYLLEGRWTPPCCLRGLRETAKHVVGVLESSGVRYWLEGGSLLGALRLGDIIPWDYDVDLGFYREDAGKCRWLREAEEEGGRRGGVEDDEGFVWEKAPQGEGGVYRVYWSRTNRLHVDLWPFYPRDGGVMTRDEWTGHPQDVEFPEIFLRPRIPLPFAGFTAMSPNNPRKFLQLKFGEGAIEKPQYPNP</sequence>
<feature type="domain" description="FKRP stem" evidence="4">
    <location>
        <begin position="1"/>
        <end position="246"/>
    </location>
</feature>
<evidence type="ECO:0000313" key="5">
    <source>
        <dbReference type="EMBL" id="NXU59680.1"/>
    </source>
</evidence>
<evidence type="ECO:0000259" key="3">
    <source>
        <dbReference type="Pfam" id="PF04991"/>
    </source>
</evidence>
<dbReference type="Pfam" id="PF04991">
    <property type="entry name" value="LicD"/>
    <property type="match status" value="1"/>
</dbReference>
<protein>
    <recommendedName>
        <fullName evidence="2">Ribitol-5-phosphate transferase</fullName>
    </recommendedName>
</protein>
<dbReference type="EMBL" id="VZTY01035458">
    <property type="protein sequence ID" value="NXU59680.1"/>
    <property type="molecule type" value="Genomic_DNA"/>
</dbReference>
<keyword evidence="6" id="KW-1185">Reference proteome</keyword>
<comment type="similarity">
    <text evidence="1">Belongs to the LicD transferase family.</text>
</comment>
<dbReference type="GO" id="GO:0005794">
    <property type="term" value="C:Golgi apparatus"/>
    <property type="evidence" value="ECO:0007669"/>
    <property type="project" value="TreeGrafter"/>
</dbReference>
<feature type="non-terminal residue" evidence="5">
    <location>
        <position position="461"/>
    </location>
</feature>
<dbReference type="GO" id="GO:0035269">
    <property type="term" value="P:protein O-linked glycosylation via mannose"/>
    <property type="evidence" value="ECO:0007669"/>
    <property type="project" value="TreeGrafter"/>
</dbReference>
<dbReference type="AlphaFoldDB" id="A0A7L3M353"/>
<dbReference type="InterPro" id="IPR052613">
    <property type="entry name" value="LicD_transferase"/>
</dbReference>
<gene>
    <name evidence="5" type="primary">Fkrp</name>
    <name evidence="5" type="ORF">TURVEL_R13501</name>
</gene>
<accession>A0A7L3M353</accession>
<dbReference type="PANTHER" id="PTHR13627:SF31">
    <property type="entry name" value="RIBITOL 5-PHOSPHATE TRANSFERASE FKRP"/>
    <property type="match status" value="1"/>
</dbReference>
<dbReference type="OrthoDB" id="444255at2759"/>
<dbReference type="Proteomes" id="UP000582182">
    <property type="component" value="Unassembled WGS sequence"/>
</dbReference>
<feature type="domain" description="LicD/FKTN/FKRP nucleotidyltransferase" evidence="3">
    <location>
        <begin position="302"/>
        <end position="339"/>
    </location>
</feature>
<evidence type="ECO:0000259" key="4">
    <source>
        <dbReference type="Pfam" id="PF22921"/>
    </source>
</evidence>
<dbReference type="InterPro" id="IPR055105">
    <property type="entry name" value="FKRP_N"/>
</dbReference>
<dbReference type="PANTHER" id="PTHR13627">
    <property type="entry name" value="FUKUTIN RELATED PROTEIN"/>
    <property type="match status" value="1"/>
</dbReference>
<feature type="non-terminal residue" evidence="5">
    <location>
        <position position="1"/>
    </location>
</feature>
<comment type="caution">
    <text evidence="5">The sequence shown here is derived from an EMBL/GenBank/DDBJ whole genome shotgun (WGS) entry which is preliminary data.</text>
</comment>
<dbReference type="InterPro" id="IPR007074">
    <property type="entry name" value="LicD/FKTN/FKRP_NTP_transf"/>
</dbReference>
<organism evidence="5 6">
    <name type="scientific">Turnix velox</name>
    <name type="common">Little buttonquail</name>
    <dbReference type="NCBI Taxonomy" id="2529409"/>
    <lineage>
        <taxon>Eukaryota</taxon>
        <taxon>Metazoa</taxon>
        <taxon>Chordata</taxon>
        <taxon>Craniata</taxon>
        <taxon>Vertebrata</taxon>
        <taxon>Euteleostomi</taxon>
        <taxon>Archelosauria</taxon>
        <taxon>Archosauria</taxon>
        <taxon>Dinosauria</taxon>
        <taxon>Saurischia</taxon>
        <taxon>Theropoda</taxon>
        <taxon>Coelurosauria</taxon>
        <taxon>Aves</taxon>
        <taxon>Neognathae</taxon>
        <taxon>Neoaves</taxon>
        <taxon>Charadriiformes</taxon>
        <taxon>Turnicidae</taxon>
        <taxon>Turnix</taxon>
    </lineage>
</organism>
<reference evidence="5 6" key="1">
    <citation type="submission" date="2019-09" db="EMBL/GenBank/DDBJ databases">
        <title>Bird 10,000 Genomes (B10K) Project - Family phase.</title>
        <authorList>
            <person name="Zhang G."/>
        </authorList>
    </citation>
    <scope>NUCLEOTIDE SEQUENCE [LARGE SCALE GENOMIC DNA]</scope>
    <source>
        <strain evidence="5">B10K-DU-029-46</strain>
    </source>
</reference>
<name>A0A7L3M353_9CHAR</name>
<evidence type="ECO:0000256" key="2">
    <source>
        <dbReference type="ARBA" id="ARBA00033332"/>
    </source>
</evidence>
<dbReference type="Pfam" id="PF22921">
    <property type="entry name" value="FKRP_N"/>
    <property type="match status" value="1"/>
</dbReference>
<proteinExistence type="inferred from homology"/>
<evidence type="ECO:0000313" key="6">
    <source>
        <dbReference type="Proteomes" id="UP000582182"/>
    </source>
</evidence>